<dbReference type="PANTHER" id="PTHR10666">
    <property type="entry name" value="UBIQUITIN"/>
    <property type="match status" value="1"/>
</dbReference>
<evidence type="ECO:0000313" key="2">
    <source>
        <dbReference type="EMBL" id="AZL95662.1"/>
    </source>
</evidence>
<dbReference type="PRINTS" id="PR00348">
    <property type="entry name" value="UBIQUITIN"/>
</dbReference>
<accession>A0A3Q8UDT9</accession>
<proteinExistence type="evidence at transcript level"/>
<dbReference type="InterPro" id="IPR029071">
    <property type="entry name" value="Ubiquitin-like_domsf"/>
</dbReference>
<dbReference type="Pfam" id="PF00240">
    <property type="entry name" value="ubiquitin"/>
    <property type="match status" value="2"/>
</dbReference>
<feature type="domain" description="Ubiquitin-like" evidence="1">
    <location>
        <begin position="81"/>
        <end position="155"/>
    </location>
</feature>
<name>A0A3Q8UDT9_MIIMI</name>
<dbReference type="Gene3D" id="3.10.20.90">
    <property type="entry name" value="Phosphatidylinositol 3-kinase Catalytic Subunit, Chain A, domain 1"/>
    <property type="match status" value="2"/>
</dbReference>
<dbReference type="PROSITE" id="PS50053">
    <property type="entry name" value="UBIQUITIN_2"/>
    <property type="match status" value="2"/>
</dbReference>
<dbReference type="InterPro" id="IPR050158">
    <property type="entry name" value="Ubiquitin_ubiquitin-like"/>
</dbReference>
<dbReference type="SMART" id="SM00213">
    <property type="entry name" value="UBQ"/>
    <property type="match status" value="2"/>
</dbReference>
<dbReference type="InterPro" id="IPR019956">
    <property type="entry name" value="Ubiquitin_dom"/>
</dbReference>
<dbReference type="CDD" id="cd17039">
    <property type="entry name" value="Ubl_ubiquitin_like"/>
    <property type="match status" value="1"/>
</dbReference>
<dbReference type="SUPFAM" id="SSF54236">
    <property type="entry name" value="Ubiquitin-like"/>
    <property type="match status" value="2"/>
</dbReference>
<organism evidence="2">
    <name type="scientific">Miichthys miiuy</name>
    <name type="common">Mi-iuy croaker</name>
    <name type="synonym">Sciaena miiuy</name>
    <dbReference type="NCBI Taxonomy" id="240162"/>
    <lineage>
        <taxon>Eukaryota</taxon>
        <taxon>Metazoa</taxon>
        <taxon>Chordata</taxon>
        <taxon>Craniata</taxon>
        <taxon>Vertebrata</taxon>
        <taxon>Euteleostomi</taxon>
        <taxon>Actinopterygii</taxon>
        <taxon>Neopterygii</taxon>
        <taxon>Teleostei</taxon>
        <taxon>Neoteleostei</taxon>
        <taxon>Acanthomorphata</taxon>
        <taxon>Eupercaria</taxon>
        <taxon>Sciaenidae</taxon>
        <taxon>Miichthys</taxon>
    </lineage>
</organism>
<protein>
    <submittedName>
        <fullName evidence="2">Interferon stimulated protein 15b</fullName>
    </submittedName>
</protein>
<evidence type="ECO:0000259" key="1">
    <source>
        <dbReference type="PROSITE" id="PS50053"/>
    </source>
</evidence>
<dbReference type="AlphaFoldDB" id="A0A3Q8UDT9"/>
<dbReference type="EMBL" id="MH086225">
    <property type="protein sequence ID" value="AZL95662.1"/>
    <property type="molecule type" value="mRNA"/>
</dbReference>
<feature type="domain" description="Ubiquitin-like" evidence="1">
    <location>
        <begin position="1"/>
        <end position="80"/>
    </location>
</feature>
<dbReference type="InterPro" id="IPR000626">
    <property type="entry name" value="Ubiquitin-like_dom"/>
</dbReference>
<sequence>MDITIVMLDGKTHTLRVNPQDTVGSLKMLIQNKLGFPPQKQKLIFVNGQKTPLNDDSQYISYYGLQSGSRVSLLITQPATMQVFLRNEKGQISTYDIKPEETVSDFKTKVQHREGVQVSQQRLLHQSRELLDGKLSDYDVKELSTINMTGRLRGGVYF</sequence>
<reference evidence="2" key="1">
    <citation type="submission" date="2018-03" db="EMBL/GenBank/DDBJ databases">
        <authorList>
            <person name="Bi X."/>
            <person name="Xu T."/>
        </authorList>
    </citation>
    <scope>NUCLEOTIDE SEQUENCE</scope>
</reference>